<dbReference type="CDD" id="cd02933">
    <property type="entry name" value="OYE_like_FMN"/>
    <property type="match status" value="1"/>
</dbReference>
<dbReference type="EMBL" id="CP151657">
    <property type="protein sequence ID" value="WZP17734.1"/>
    <property type="molecule type" value="Genomic_DNA"/>
</dbReference>
<organism evidence="2 3">
    <name type="scientific">Arthrobacter citreus</name>
    <dbReference type="NCBI Taxonomy" id="1670"/>
    <lineage>
        <taxon>Bacteria</taxon>
        <taxon>Bacillati</taxon>
        <taxon>Actinomycetota</taxon>
        <taxon>Actinomycetes</taxon>
        <taxon>Micrococcales</taxon>
        <taxon>Micrococcaceae</taxon>
        <taxon>Arthrobacter</taxon>
    </lineage>
</organism>
<evidence type="ECO:0000313" key="2">
    <source>
        <dbReference type="EMBL" id="WZP17734.1"/>
    </source>
</evidence>
<dbReference type="PANTHER" id="PTHR22893">
    <property type="entry name" value="NADH OXIDOREDUCTASE-RELATED"/>
    <property type="match status" value="1"/>
</dbReference>
<evidence type="ECO:0000313" key="3">
    <source>
        <dbReference type="Proteomes" id="UP001448858"/>
    </source>
</evidence>
<protein>
    <submittedName>
        <fullName evidence="2">Alkene reductase</fullName>
    </submittedName>
</protein>
<dbReference type="InterPro" id="IPR045247">
    <property type="entry name" value="Oye-like"/>
</dbReference>
<dbReference type="PANTHER" id="PTHR22893:SF91">
    <property type="entry name" value="NADPH DEHYDROGENASE 2-RELATED"/>
    <property type="match status" value="1"/>
</dbReference>
<dbReference type="Proteomes" id="UP001448858">
    <property type="component" value="Chromosome"/>
</dbReference>
<accession>A0ABZ3A018</accession>
<proteinExistence type="predicted"/>
<dbReference type="InterPro" id="IPR001155">
    <property type="entry name" value="OxRdtase_FMN_N"/>
</dbReference>
<keyword evidence="3" id="KW-1185">Reference proteome</keyword>
<gene>
    <name evidence="2" type="ORF">AAE021_05490</name>
</gene>
<dbReference type="RefSeq" id="WP_342025326.1">
    <property type="nucleotide sequence ID" value="NZ_CP151657.1"/>
</dbReference>
<dbReference type="Gene3D" id="3.20.20.70">
    <property type="entry name" value="Aldolase class I"/>
    <property type="match status" value="1"/>
</dbReference>
<dbReference type="SUPFAM" id="SSF51395">
    <property type="entry name" value="FMN-linked oxidoreductases"/>
    <property type="match status" value="1"/>
</dbReference>
<evidence type="ECO:0000259" key="1">
    <source>
        <dbReference type="Pfam" id="PF00724"/>
    </source>
</evidence>
<reference evidence="2 3" key="1">
    <citation type="submission" date="2024-04" db="EMBL/GenBank/DDBJ databases">
        <title>Arthrobacter sp. from Plains bison fecal sample.</title>
        <authorList>
            <person name="Ruzzini A."/>
        </authorList>
    </citation>
    <scope>NUCLEOTIDE SEQUENCE [LARGE SCALE GENOMIC DNA]</scope>
    <source>
        <strain evidence="2 3">EINP1</strain>
    </source>
</reference>
<dbReference type="Pfam" id="PF00724">
    <property type="entry name" value="Oxidored_FMN"/>
    <property type="match status" value="1"/>
</dbReference>
<dbReference type="InterPro" id="IPR013785">
    <property type="entry name" value="Aldolase_TIM"/>
</dbReference>
<sequence length="346" mass="37238">MPNRLVMAPLTRTRSGRHGVPNALMAEHYAQRASMGLIVAEGTYTSYEGQGFPWQPGLVTEEQISGWKNVTDAVHAAGGRIVAQLMNAGRVTHSGINGGRRVVAPSAIAVDGMTRTYEGKQPYPVPHALATAELPAITAEFVAAARAAMAAGFDGVELHSANGYLLHEFLSPDSNQRTDMYGGSPENRARFVIEVYRAVAEAIGADRTGLRISPENNIQGVLETNPADVLATYTALVTAIAPLKPAFLSILHRDPADILVQELRRTFAGPVLLNSGFGILTTREEAIRYMEDDLGDCVAVGRPVIANPDLVRRWEEDLPLNTPDPSTFYSHGPAGYTDYPEYAAAS</sequence>
<name>A0ABZ3A018_9MICC</name>
<feature type="domain" description="NADH:flavin oxidoreductase/NADH oxidase N-terminal" evidence="1">
    <location>
        <begin position="3"/>
        <end position="321"/>
    </location>
</feature>